<dbReference type="InterPro" id="IPR044151">
    <property type="entry name" value="ALDH_KGSADH"/>
</dbReference>
<proteinExistence type="predicted"/>
<gene>
    <name evidence="3" type="ORF">BUL40_13820</name>
</gene>
<dbReference type="InterPro" id="IPR016163">
    <property type="entry name" value="Ald_DH_C"/>
</dbReference>
<accession>A0A1V6LP06</accession>
<evidence type="ECO:0000256" key="1">
    <source>
        <dbReference type="ARBA" id="ARBA00023002"/>
    </source>
</evidence>
<dbReference type="PANTHER" id="PTHR43353:SF3">
    <property type="entry name" value="ALDEHYDE DEHYDROGENASE-RELATED"/>
    <property type="match status" value="1"/>
</dbReference>
<comment type="caution">
    <text evidence="3">The sequence shown here is derived from an EMBL/GenBank/DDBJ whole genome shotgun (WGS) entry which is preliminary data.</text>
</comment>
<evidence type="ECO:0000313" key="4">
    <source>
        <dbReference type="Proteomes" id="UP000191680"/>
    </source>
</evidence>
<dbReference type="RefSeq" id="WP_080319734.1">
    <property type="nucleotide sequence ID" value="NZ_MTBC01000010.1"/>
</dbReference>
<evidence type="ECO:0000313" key="3">
    <source>
        <dbReference type="EMBL" id="OQD41924.1"/>
    </source>
</evidence>
<dbReference type="GO" id="GO:0016620">
    <property type="term" value="F:oxidoreductase activity, acting on the aldehyde or oxo group of donors, NAD or NADP as acceptor"/>
    <property type="evidence" value="ECO:0007669"/>
    <property type="project" value="InterPro"/>
</dbReference>
<keyword evidence="4" id="KW-1185">Reference proteome</keyword>
<dbReference type="Pfam" id="PF00171">
    <property type="entry name" value="Aldedh"/>
    <property type="match status" value="1"/>
</dbReference>
<sequence>MLTGKNSIGWEYSNKGEETFKTTTAVTNTENETDFFTATVDEIDNACKLADKAFRSYRNKTGNERAEFLLAIAEQIESLGDELINMYCKESGLPEGRAKGERGRTIGQLKQFAALIKQEDWKQVVKDAAEPDRTPFPKAAHIRSVLPIGPVAVFGASNFPLAFSTAGGDTASALAAGCPVVLKAHPLHAGTSEMVSRAIVKAAQETAMPEGVFSSINGGKEVGVHLVQHTQIKAVGFTGSYKGGKALLNLANQRKEPIPVFAEMGSINPVVISADAAAKRTHELAASLAQSISLGAGQFCTNPGLLLMIASDATELFMKALTDKIVATAPQTMLHNSIKQTYEANVGSVLAQKGVVLMGKSGNHMGLNDAGSYLARISGTDFIRNPKTQQEVFGPFSLAVVCKNEDQLHEVIENLEGQLTATVIVEPNDTLHLNKLVDALSYKVGRIIYNGVPTGVEVCNAMQHGGPYPATTDARFTSVGTAAIYRWVRPICYQSFPEHLVPK</sequence>
<dbReference type="InterPro" id="IPR015590">
    <property type="entry name" value="Aldehyde_DH_dom"/>
</dbReference>
<dbReference type="Gene3D" id="3.40.605.10">
    <property type="entry name" value="Aldehyde Dehydrogenase, Chain A, domain 1"/>
    <property type="match status" value="1"/>
</dbReference>
<dbReference type="SUPFAM" id="SSF53720">
    <property type="entry name" value="ALDH-like"/>
    <property type="match status" value="1"/>
</dbReference>
<dbReference type="AlphaFoldDB" id="A0A1V6LP06"/>
<dbReference type="InterPro" id="IPR016162">
    <property type="entry name" value="Ald_DH_N"/>
</dbReference>
<protein>
    <submittedName>
        <fullName evidence="3">Aldehyde dehydrogenase (NADP(+))</fullName>
    </submittedName>
</protein>
<keyword evidence="1" id="KW-0560">Oxidoreductase</keyword>
<dbReference type="Proteomes" id="UP000191680">
    <property type="component" value="Unassembled WGS sequence"/>
</dbReference>
<dbReference type="EMBL" id="MTBC01000010">
    <property type="protein sequence ID" value="OQD41924.1"/>
    <property type="molecule type" value="Genomic_DNA"/>
</dbReference>
<dbReference type="InterPro" id="IPR050740">
    <property type="entry name" value="Aldehyde_DH_Superfamily"/>
</dbReference>
<dbReference type="InterPro" id="IPR016161">
    <property type="entry name" value="Ald_DH/histidinol_DH"/>
</dbReference>
<reference evidence="3 4" key="1">
    <citation type="submission" date="2016-12" db="EMBL/GenBank/DDBJ databases">
        <authorList>
            <person name="Song W.-J."/>
            <person name="Kurnit D.M."/>
        </authorList>
    </citation>
    <scope>NUCLEOTIDE SEQUENCE [LARGE SCALE GENOMIC DNA]</scope>
    <source>
        <strain evidence="3 4">HSG9</strain>
    </source>
</reference>
<name>A0A1V6LP06_9FLAO</name>
<dbReference type="Gene3D" id="3.40.309.10">
    <property type="entry name" value="Aldehyde Dehydrogenase, Chain A, domain 2"/>
    <property type="match status" value="1"/>
</dbReference>
<dbReference type="PANTHER" id="PTHR43353">
    <property type="entry name" value="SUCCINATE-SEMIALDEHYDE DEHYDROGENASE, MITOCHONDRIAL"/>
    <property type="match status" value="1"/>
</dbReference>
<feature type="domain" description="Aldehyde dehydrogenase" evidence="2">
    <location>
        <begin position="18"/>
        <end position="466"/>
    </location>
</feature>
<evidence type="ECO:0000259" key="2">
    <source>
        <dbReference type="Pfam" id="PF00171"/>
    </source>
</evidence>
<organism evidence="3 4">
    <name type="scientific">Croceivirga radicis</name>
    <dbReference type="NCBI Taxonomy" id="1929488"/>
    <lineage>
        <taxon>Bacteria</taxon>
        <taxon>Pseudomonadati</taxon>
        <taxon>Bacteroidota</taxon>
        <taxon>Flavobacteriia</taxon>
        <taxon>Flavobacteriales</taxon>
        <taxon>Flavobacteriaceae</taxon>
        <taxon>Croceivirga</taxon>
    </lineage>
</organism>
<dbReference type="OrthoDB" id="9770537at2"/>
<dbReference type="CDD" id="cd07129">
    <property type="entry name" value="ALDH_KGSADH"/>
    <property type="match status" value="1"/>
</dbReference>